<evidence type="ECO:0000256" key="2">
    <source>
        <dbReference type="ARBA" id="ARBA00009677"/>
    </source>
</evidence>
<dbReference type="PANTHER" id="PTHR30435">
    <property type="entry name" value="FLAGELLAR PROTEIN"/>
    <property type="match status" value="1"/>
</dbReference>
<evidence type="ECO:0000256" key="5">
    <source>
        <dbReference type="ARBA" id="ARBA00025933"/>
    </source>
</evidence>
<keyword evidence="8" id="KW-0966">Cell projection</keyword>
<evidence type="ECO:0000256" key="1">
    <source>
        <dbReference type="ARBA" id="ARBA00004117"/>
    </source>
</evidence>
<gene>
    <name evidence="8" type="ORF">Trichorick_00439</name>
</gene>
<proteinExistence type="inferred from homology"/>
<evidence type="ECO:0000256" key="3">
    <source>
        <dbReference type="ARBA" id="ARBA00017941"/>
    </source>
</evidence>
<evidence type="ECO:0000313" key="8">
    <source>
        <dbReference type="EMBL" id="WPY00558.1"/>
    </source>
</evidence>
<feature type="domain" description="Flagellar basal-body/hook protein C-terminal" evidence="7">
    <location>
        <begin position="121"/>
        <end position="150"/>
    </location>
</feature>
<comment type="subunit">
    <text evidence="5 6">The basal body constitutes a major portion of the flagellar organelle and consists of four rings (L,P,S, and M) mounted on a central rod. The rod consists of about 26 subunits of FlgG in the distal portion, and FlgB, FlgC and FlgF are thought to build up the proximal portion of the rod with about 6 subunits each.</text>
</comment>
<name>A0ABZ0UR90_9RICK</name>
<dbReference type="EMBL" id="CP112932">
    <property type="protein sequence ID" value="WPY00558.1"/>
    <property type="molecule type" value="Genomic_DNA"/>
</dbReference>
<dbReference type="NCBIfam" id="TIGR01395">
    <property type="entry name" value="FlgC"/>
    <property type="match status" value="1"/>
</dbReference>
<evidence type="ECO:0000259" key="7">
    <source>
        <dbReference type="Pfam" id="PF06429"/>
    </source>
</evidence>
<dbReference type="PANTHER" id="PTHR30435:SF2">
    <property type="entry name" value="FLAGELLAR BASAL-BODY ROD PROTEIN FLGC"/>
    <property type="match status" value="1"/>
</dbReference>
<comment type="subcellular location">
    <subcellularLocation>
        <location evidence="1 6">Bacterial flagellum basal body</location>
    </subcellularLocation>
</comment>
<evidence type="ECO:0000256" key="4">
    <source>
        <dbReference type="ARBA" id="ARBA00023143"/>
    </source>
</evidence>
<evidence type="ECO:0000313" key="9">
    <source>
        <dbReference type="Proteomes" id="UP001326613"/>
    </source>
</evidence>
<keyword evidence="4 6" id="KW-0975">Bacterial flagellum</keyword>
<dbReference type="InterPro" id="IPR010930">
    <property type="entry name" value="Flg_bb/hook_C_dom"/>
</dbReference>
<keyword evidence="9" id="KW-1185">Reference proteome</keyword>
<keyword evidence="8" id="KW-0282">Flagellum</keyword>
<protein>
    <recommendedName>
        <fullName evidence="3 6">Flagellar basal-body rod protein FlgC</fullName>
    </recommendedName>
</protein>
<accession>A0ABZ0UR90</accession>
<sequence>MYILVFLLFLINHTIFALEDDLQKASSVASHGIKVQAERLKIAAENLANEDSTSFQPGGNPYQRKILFAKNVFDKTLKTNILKVKKVDVDKAPFILKYDPHHPAADLNGYVKYPNIHKEIERADASEAQRSYEANLSIIEQSKSMMQRTIEAIK</sequence>
<evidence type="ECO:0000256" key="6">
    <source>
        <dbReference type="RuleBase" id="RU362062"/>
    </source>
</evidence>
<dbReference type="InterPro" id="IPR006299">
    <property type="entry name" value="FlgC"/>
</dbReference>
<dbReference type="Pfam" id="PF06429">
    <property type="entry name" value="Flg_bbr_C"/>
    <property type="match status" value="1"/>
</dbReference>
<dbReference type="InterPro" id="IPR019776">
    <property type="entry name" value="Flagellar_basal_body_rod_CS"/>
</dbReference>
<dbReference type="Proteomes" id="UP001326613">
    <property type="component" value="Chromosome"/>
</dbReference>
<keyword evidence="8" id="KW-0969">Cilium</keyword>
<reference evidence="8 9" key="1">
    <citation type="submission" date="2022-10" db="EMBL/GenBank/DDBJ databases">
        <title>Host association and intracellularity evolved multiple times independently in the Rickettsiales.</title>
        <authorList>
            <person name="Castelli M."/>
            <person name="Nardi T."/>
            <person name="Gammuto L."/>
            <person name="Bellinzona G."/>
            <person name="Sabaneyeva E."/>
            <person name="Potekhin A."/>
            <person name="Serra V."/>
            <person name="Petroni G."/>
            <person name="Sassera D."/>
        </authorList>
    </citation>
    <scope>NUCLEOTIDE SEQUENCE [LARGE SCALE GENOMIC DNA]</scope>
    <source>
        <strain evidence="8 9">Kr 154-4</strain>
    </source>
</reference>
<dbReference type="PROSITE" id="PS00588">
    <property type="entry name" value="FLAGELLA_BB_ROD"/>
    <property type="match status" value="1"/>
</dbReference>
<comment type="similarity">
    <text evidence="2">Belongs to the flagella basal body rod proteins family.</text>
</comment>
<organism evidence="8 9">
    <name type="scientific">Candidatus Trichorickettsia mobilis</name>
    <dbReference type="NCBI Taxonomy" id="1346319"/>
    <lineage>
        <taxon>Bacteria</taxon>
        <taxon>Pseudomonadati</taxon>
        <taxon>Pseudomonadota</taxon>
        <taxon>Alphaproteobacteria</taxon>
        <taxon>Rickettsiales</taxon>
        <taxon>Rickettsiaceae</taxon>
        <taxon>Rickettsieae</taxon>
        <taxon>Candidatus Trichorickettsia</taxon>
    </lineage>
</organism>